<evidence type="ECO:0008006" key="4">
    <source>
        <dbReference type="Google" id="ProtNLM"/>
    </source>
</evidence>
<evidence type="ECO:0000313" key="3">
    <source>
        <dbReference type="Proteomes" id="UP000475249"/>
    </source>
</evidence>
<proteinExistence type="predicted"/>
<comment type="caution">
    <text evidence="2">The sequence shown here is derived from an EMBL/GenBank/DDBJ whole genome shotgun (WGS) entry which is preliminary data.</text>
</comment>
<dbReference type="RefSeq" id="WP_161435832.1">
    <property type="nucleotide sequence ID" value="NZ_WXYO01000005.1"/>
</dbReference>
<dbReference type="SUPFAM" id="SSF56935">
    <property type="entry name" value="Porins"/>
    <property type="match status" value="1"/>
</dbReference>
<protein>
    <recommendedName>
        <fullName evidence="4">Long-chain fatty acid transport protein</fullName>
    </recommendedName>
</protein>
<accession>A0A6L9EDJ9</accession>
<evidence type="ECO:0000256" key="1">
    <source>
        <dbReference type="SAM" id="SignalP"/>
    </source>
</evidence>
<organism evidence="2 3">
    <name type="scientific">Poritiphilus flavus</name>
    <dbReference type="NCBI Taxonomy" id="2697053"/>
    <lineage>
        <taxon>Bacteria</taxon>
        <taxon>Pseudomonadati</taxon>
        <taxon>Bacteroidota</taxon>
        <taxon>Flavobacteriia</taxon>
        <taxon>Flavobacteriales</taxon>
        <taxon>Flavobacteriaceae</taxon>
        <taxon>Poritiphilus</taxon>
    </lineage>
</organism>
<dbReference type="Gene3D" id="2.40.160.60">
    <property type="entry name" value="Outer membrane protein transport protein (OMPP1/FadL/TodX)"/>
    <property type="match status" value="1"/>
</dbReference>
<name>A0A6L9EDJ9_9FLAO</name>
<reference evidence="2 3" key="1">
    <citation type="submission" date="2020-01" db="EMBL/GenBank/DDBJ databases">
        <title>Bacteria diversity of Porities sp.</title>
        <authorList>
            <person name="Wang G."/>
        </authorList>
    </citation>
    <scope>NUCLEOTIDE SEQUENCE [LARGE SCALE GENOMIC DNA]</scope>
    <source>
        <strain evidence="2 3">R33</strain>
    </source>
</reference>
<feature type="chain" id="PRO_5026693145" description="Long-chain fatty acid transport protein" evidence="1">
    <location>
        <begin position="20"/>
        <end position="421"/>
    </location>
</feature>
<keyword evidence="3" id="KW-1185">Reference proteome</keyword>
<evidence type="ECO:0000313" key="2">
    <source>
        <dbReference type="EMBL" id="NAS12805.1"/>
    </source>
</evidence>
<dbReference type="AlphaFoldDB" id="A0A6L9EDJ9"/>
<keyword evidence="1" id="KW-0732">Signal</keyword>
<sequence length="421" mass="46727">MVRKILVAVICLTAFYMNAQNGTVSPYSFFGIGELRSAGTIDNQMMGGLSMYTDSIHINLRNPAAYGKLRLTTYTVGLSHREVRLSSFTEEENSSVTNLEYLSIGFPLSQKLGVGFGLKPFTSVGYNIIDQSTNGDGETVTNQFNGDGGLNQAYVSLGYQVVPNVHIGATASYNFGELRNQRVQSVEDVQFGTLDRRESKVNGFDFNFGATYTPMIKDKYTLFTSVTVNTQANLTSENSQRIGSFSLSSLQEIEVIEVDLDAQNLRNTELKLPTTTTLGLGFGEDKKWFLGAEYSFQQLSSFTNDFTTVENVRYQDANRITLGGFFIPDYSSFSGYLKRVTYRAGVRMQNTGLIVNDKEIKDFGITFGFGLPLGGNFSNLNLGFELGRKGTTTADLIQESYLKVNLGLSLNDLWFRKRQID</sequence>
<dbReference type="EMBL" id="WXYO01000005">
    <property type="protein sequence ID" value="NAS12805.1"/>
    <property type="molecule type" value="Genomic_DNA"/>
</dbReference>
<feature type="signal peptide" evidence="1">
    <location>
        <begin position="1"/>
        <end position="19"/>
    </location>
</feature>
<dbReference type="Proteomes" id="UP000475249">
    <property type="component" value="Unassembled WGS sequence"/>
</dbReference>
<gene>
    <name evidence="2" type="ORF">GTQ38_12375</name>
</gene>